<dbReference type="Proteomes" id="UP001583172">
    <property type="component" value="Unassembled WGS sequence"/>
</dbReference>
<dbReference type="PANTHER" id="PTHR37536:SF1">
    <property type="entry name" value="ASPERGILLOPEPSIN, PUTAITVE (AFU_ORTHOLOGUE AFUA_7G01200)"/>
    <property type="match status" value="1"/>
</dbReference>
<name>A0ABR3V1Z2_HUMIN</name>
<proteinExistence type="predicted"/>
<dbReference type="CDD" id="cd13426">
    <property type="entry name" value="Peptidase_G1"/>
    <property type="match status" value="1"/>
</dbReference>
<dbReference type="InterPro" id="IPR013320">
    <property type="entry name" value="ConA-like_dom_sf"/>
</dbReference>
<accession>A0ABR3V1Z2</accession>
<evidence type="ECO:0000313" key="2">
    <source>
        <dbReference type="EMBL" id="KAL1835808.1"/>
    </source>
</evidence>
<dbReference type="Pfam" id="PF01828">
    <property type="entry name" value="Peptidase_A4"/>
    <property type="match status" value="1"/>
</dbReference>
<protein>
    <submittedName>
        <fullName evidence="2">Uncharacterized protein</fullName>
    </submittedName>
</protein>
<feature type="chain" id="PRO_5046972360" evidence="1">
    <location>
        <begin position="16"/>
        <end position="248"/>
    </location>
</feature>
<keyword evidence="3" id="KW-1185">Reference proteome</keyword>
<dbReference type="PANTHER" id="PTHR37536">
    <property type="entry name" value="PUTATIVE (AFU_ORTHOLOGUE AFUA_3G02970)-RELATED"/>
    <property type="match status" value="1"/>
</dbReference>
<keyword evidence="1" id="KW-0732">Signal</keyword>
<dbReference type="InterPro" id="IPR000250">
    <property type="entry name" value="Peptidase_G1"/>
</dbReference>
<dbReference type="SUPFAM" id="SSF49899">
    <property type="entry name" value="Concanavalin A-like lectins/glucanases"/>
    <property type="match status" value="1"/>
</dbReference>
<sequence>MKSTLLLFLPTLANAITLPLPKNTTNNDPNKPIRNNPVRAGALLVGAGFEVVHAVVHIPNLRVAPGADPDQLHAVSAWIGVDEEETCPGTYLRVGVDMFLNSTGTWYLPWFGWHPNNTNHLPSLSILPGDWLGLHIQAANLTFADLTIKNRRTSQSCHAMAEDHPTLLCGFSALWMVEGHWTTKGLPLPDFGSIVFDEMQAVTSTAVDREIEDAYIEKLVEDGDGKPTVEPVRLGNDSLMLKYIGGHP</sequence>
<feature type="signal peptide" evidence="1">
    <location>
        <begin position="1"/>
        <end position="15"/>
    </location>
</feature>
<dbReference type="InterPro" id="IPR038656">
    <property type="entry name" value="Peptidase_G1_sf"/>
</dbReference>
<dbReference type="Gene3D" id="2.60.120.700">
    <property type="entry name" value="Peptidase G1"/>
    <property type="match status" value="1"/>
</dbReference>
<dbReference type="EMBL" id="JAZGSY010000533">
    <property type="protein sequence ID" value="KAL1835808.1"/>
    <property type="molecule type" value="Genomic_DNA"/>
</dbReference>
<evidence type="ECO:0000313" key="3">
    <source>
        <dbReference type="Proteomes" id="UP001583172"/>
    </source>
</evidence>
<gene>
    <name evidence="2" type="ORF">VTJ49DRAFT_6039</name>
</gene>
<evidence type="ECO:0000256" key="1">
    <source>
        <dbReference type="SAM" id="SignalP"/>
    </source>
</evidence>
<organism evidence="2 3">
    <name type="scientific">Humicola insolens</name>
    <name type="common">Soft-rot fungus</name>
    <dbReference type="NCBI Taxonomy" id="85995"/>
    <lineage>
        <taxon>Eukaryota</taxon>
        <taxon>Fungi</taxon>
        <taxon>Dikarya</taxon>
        <taxon>Ascomycota</taxon>
        <taxon>Pezizomycotina</taxon>
        <taxon>Sordariomycetes</taxon>
        <taxon>Sordariomycetidae</taxon>
        <taxon>Sordariales</taxon>
        <taxon>Chaetomiaceae</taxon>
        <taxon>Mycothermus</taxon>
    </lineage>
</organism>
<reference evidence="2 3" key="1">
    <citation type="journal article" date="2024" name="Commun. Biol.">
        <title>Comparative genomic analysis of thermophilic fungi reveals convergent evolutionary adaptations and gene losses.</title>
        <authorList>
            <person name="Steindorff A.S."/>
            <person name="Aguilar-Pontes M.V."/>
            <person name="Robinson A.J."/>
            <person name="Andreopoulos B."/>
            <person name="LaButti K."/>
            <person name="Kuo A."/>
            <person name="Mondo S."/>
            <person name="Riley R."/>
            <person name="Otillar R."/>
            <person name="Haridas S."/>
            <person name="Lipzen A."/>
            <person name="Grimwood J."/>
            <person name="Schmutz J."/>
            <person name="Clum A."/>
            <person name="Reid I.D."/>
            <person name="Moisan M.C."/>
            <person name="Butler G."/>
            <person name="Nguyen T.T.M."/>
            <person name="Dewar K."/>
            <person name="Conant G."/>
            <person name="Drula E."/>
            <person name="Henrissat B."/>
            <person name="Hansel C."/>
            <person name="Singer S."/>
            <person name="Hutchinson M.I."/>
            <person name="de Vries R.P."/>
            <person name="Natvig D.O."/>
            <person name="Powell A.J."/>
            <person name="Tsang A."/>
            <person name="Grigoriev I.V."/>
        </authorList>
    </citation>
    <scope>NUCLEOTIDE SEQUENCE [LARGE SCALE GENOMIC DNA]</scope>
    <source>
        <strain evidence="2 3">CBS 620.91</strain>
    </source>
</reference>
<comment type="caution">
    <text evidence="2">The sequence shown here is derived from an EMBL/GenBank/DDBJ whole genome shotgun (WGS) entry which is preliminary data.</text>
</comment>